<organism evidence="3 4">
    <name type="scientific">Allocatelliglobosispora scoriae</name>
    <dbReference type="NCBI Taxonomy" id="643052"/>
    <lineage>
        <taxon>Bacteria</taxon>
        <taxon>Bacillati</taxon>
        <taxon>Actinomycetota</taxon>
        <taxon>Actinomycetes</taxon>
        <taxon>Micromonosporales</taxon>
        <taxon>Micromonosporaceae</taxon>
        <taxon>Allocatelliglobosispora</taxon>
    </lineage>
</organism>
<feature type="domain" description="Peptidase M16 C-terminal" evidence="2">
    <location>
        <begin position="216"/>
        <end position="301"/>
    </location>
</feature>
<dbReference type="Gene3D" id="3.30.830.10">
    <property type="entry name" value="Metalloenzyme, LuxS/M16 peptidase-like"/>
    <property type="match status" value="2"/>
</dbReference>
<evidence type="ECO:0000313" key="4">
    <source>
        <dbReference type="Proteomes" id="UP000587527"/>
    </source>
</evidence>
<accession>A0A841BIG0</accession>
<keyword evidence="1" id="KW-1133">Transmembrane helix</keyword>
<sequence>MIIETELDGVPVFLSPAPGPMRAGLMFRVGRADETLATTGITHLVEHLALYRHGVADYHYNGATAEWITHFAVSGTPEHVVDYLAGVCEALADLPMARLDAEKSILRTEAAGRQRGPVSAMATWRYGAQGQGLLSYPEWGLSRLTADEVRAWASTHFNRSNAVLWLTGTELPAGLSLKLPEGRRMAVPTGAETFLPHTPAYFNEGSGGIAVSAIVPRCAAAQLYAGVLERALFRSLRQEGGYSYTVDAAYSTKGTHDQATIIGYADALPQKQDAVVGAFLDVLAALRAGRIEQSELDSLRHKAEQELGHPEYDAGTLPHRAMSRLVGADYRDADTQRRELAAVTVADVTAIAAQVFDTALFLVPQGTKLDWAGVEQAPQFSTTLVPGRYMRALAADGCGLSIGAEGVSISSPEGNATVRFDDCVALLTWPDGARRLIGRDGINVQVEPTLFDIDRASLASIDAQVSADRTISMPARDAANIPHPDKPQRQSLRKQIRMSAIATAVTAVLITMVVQLGGAWRPSDGELAEKALLWLVFGCAGAALWATFSLLWLFTSWQRRRQDAV</sequence>
<name>A0A841BIG0_9ACTN</name>
<feature type="transmembrane region" description="Helical" evidence="1">
    <location>
        <begin position="498"/>
        <end position="520"/>
    </location>
</feature>
<gene>
    <name evidence="3" type="ORF">F4553_001433</name>
</gene>
<keyword evidence="1" id="KW-0812">Transmembrane</keyword>
<dbReference type="InterPro" id="IPR007863">
    <property type="entry name" value="Peptidase_M16_C"/>
</dbReference>
<dbReference type="SUPFAM" id="SSF63411">
    <property type="entry name" value="LuxS/MPP-like metallohydrolase"/>
    <property type="match status" value="2"/>
</dbReference>
<reference evidence="3 4" key="1">
    <citation type="submission" date="2020-08" db="EMBL/GenBank/DDBJ databases">
        <title>Sequencing the genomes of 1000 actinobacteria strains.</title>
        <authorList>
            <person name="Klenk H.-P."/>
        </authorList>
    </citation>
    <scope>NUCLEOTIDE SEQUENCE [LARGE SCALE GENOMIC DNA]</scope>
    <source>
        <strain evidence="3 4">DSM 45362</strain>
    </source>
</reference>
<dbReference type="Proteomes" id="UP000587527">
    <property type="component" value="Unassembled WGS sequence"/>
</dbReference>
<dbReference type="InterPro" id="IPR011249">
    <property type="entry name" value="Metalloenz_LuxS/M16"/>
</dbReference>
<feature type="transmembrane region" description="Helical" evidence="1">
    <location>
        <begin position="532"/>
        <end position="554"/>
    </location>
</feature>
<dbReference type="GO" id="GO:0046872">
    <property type="term" value="F:metal ion binding"/>
    <property type="evidence" value="ECO:0007669"/>
    <property type="project" value="InterPro"/>
</dbReference>
<dbReference type="RefSeq" id="WP_184833700.1">
    <property type="nucleotide sequence ID" value="NZ_JACHMN010000002.1"/>
</dbReference>
<keyword evidence="4" id="KW-1185">Reference proteome</keyword>
<dbReference type="Pfam" id="PF05193">
    <property type="entry name" value="Peptidase_M16_C"/>
    <property type="match status" value="1"/>
</dbReference>
<dbReference type="AlphaFoldDB" id="A0A841BIG0"/>
<protein>
    <submittedName>
        <fullName evidence="3">Putative Zn-dependent peptidase</fullName>
    </submittedName>
</protein>
<evidence type="ECO:0000313" key="3">
    <source>
        <dbReference type="EMBL" id="MBB5868054.1"/>
    </source>
</evidence>
<comment type="caution">
    <text evidence="3">The sequence shown here is derived from an EMBL/GenBank/DDBJ whole genome shotgun (WGS) entry which is preliminary data.</text>
</comment>
<proteinExistence type="predicted"/>
<keyword evidence="1" id="KW-0472">Membrane</keyword>
<evidence type="ECO:0000256" key="1">
    <source>
        <dbReference type="SAM" id="Phobius"/>
    </source>
</evidence>
<evidence type="ECO:0000259" key="2">
    <source>
        <dbReference type="Pfam" id="PF05193"/>
    </source>
</evidence>
<dbReference type="EMBL" id="JACHMN010000002">
    <property type="protein sequence ID" value="MBB5868054.1"/>
    <property type="molecule type" value="Genomic_DNA"/>
</dbReference>